<dbReference type="Gramene" id="OIT35628">
    <property type="protein sequence ID" value="OIT35628"/>
    <property type="gene ID" value="A4A49_33570"/>
</dbReference>
<feature type="region of interest" description="Disordered" evidence="10">
    <location>
        <begin position="673"/>
        <end position="703"/>
    </location>
</feature>
<dbReference type="AlphaFoldDB" id="A0A314L1X3"/>
<sequence length="703" mass="81017">MTRIFETPASHLRHFKQSLKTKSLISSSTDEPQLIDSLWRLYILDPNSDIVNRWNYVFLITCLISLFIDPLYFYIPYVSENACMATDDEAATQITVYRTLTDVFYFLHILMKFRTAFVAPSSRVFGRGELVMDAKEIAIRYLKTDLIVDFTAALPLPQIVIKYVIPAAKRNGSGHSKSTLALIVLIQYVPRLFVIFPLNQQIIKTTGFIAKTAWAGAAYNLLLFMLASHVAGASWYVASIGRQYSCWSNECKKERDAVPPCVPDFLDCTSDTDTYVRDYWRNSTQVLVKCDAINDEDSGFKFGIFADAFTNEVASSTFMEKYLYCLWWGLRNLSSYGQNLNTSTYIGETLFSISICIIGLVLFAQLIGNMQTYLQSMTVKIEEWRIRKRDIEEWMRHRQLPEDLQERVRRFDQCKWLATRGVNEEDILQSLPLDLRRQIQRHLCLKLVRRVPFFAQMDDQLLDAICERLVSSLSIKGTYVVREGDPVNEMLFIIRGQLESSTTNGGRSGFFNSITLRPGDFCGEELLTWALVPNSTQLPSSTRTVRTLSEVEAFALRAEDLKFFAVQFKRLHSKKLQHAFRYYSQQWRTWGACLIQAAWRRYRKKKMETELALQESYYYNQDPNNEGNYDYDQNYEAFEDVGLEQPLVGSAHSSQQLGATILAKRFATNTRRGIEQKVQMTDSSSSLKMPKLFKPDEPDFSAE</sequence>
<name>A0A314L1X3_NICAT</name>
<dbReference type="InterPro" id="IPR003938">
    <property type="entry name" value="K_chnl_volt-dep_EAG/ELK/ERG"/>
</dbReference>
<accession>A0A314L1X3</accession>
<dbReference type="FunFam" id="1.10.287.630:FF:000003">
    <property type="entry name" value="Cyclic nucleotide-gated ion channel 1"/>
    <property type="match status" value="1"/>
</dbReference>
<keyword evidence="9" id="KW-0407">Ion channel</keyword>
<keyword evidence="6" id="KW-0406">Ion transport</keyword>
<dbReference type="Pfam" id="PF00520">
    <property type="entry name" value="Ion_trans"/>
    <property type="match status" value="1"/>
</dbReference>
<keyword evidence="5 11" id="KW-1133">Transmembrane helix</keyword>
<comment type="similarity">
    <text evidence="2">Belongs to the cyclic nucleotide-gated cation channel (TC 1.A.1.5) family.</text>
</comment>
<gene>
    <name evidence="13" type="primary">CNGC18</name>
    <name evidence="13" type="ORF">A4A49_33570</name>
</gene>
<evidence type="ECO:0000259" key="12">
    <source>
        <dbReference type="PROSITE" id="PS50042"/>
    </source>
</evidence>
<evidence type="ECO:0000256" key="9">
    <source>
        <dbReference type="ARBA" id="ARBA00023303"/>
    </source>
</evidence>
<dbReference type="InterPro" id="IPR000595">
    <property type="entry name" value="cNMP-bd_dom"/>
</dbReference>
<dbReference type="Pfam" id="PF00027">
    <property type="entry name" value="cNMP_binding"/>
    <property type="match status" value="1"/>
</dbReference>
<dbReference type="SUPFAM" id="SSF51206">
    <property type="entry name" value="cAMP-binding domain-like"/>
    <property type="match status" value="1"/>
</dbReference>
<dbReference type="GO" id="GO:0005249">
    <property type="term" value="F:voltage-gated potassium channel activity"/>
    <property type="evidence" value="ECO:0007669"/>
    <property type="project" value="InterPro"/>
</dbReference>
<proteinExistence type="inferred from homology"/>
<dbReference type="SUPFAM" id="SSF81324">
    <property type="entry name" value="Voltage-gated potassium channels"/>
    <property type="match status" value="1"/>
</dbReference>
<dbReference type="OrthoDB" id="421226at2759"/>
<keyword evidence="8" id="KW-1071">Ligand-gated ion channel</keyword>
<dbReference type="FunFam" id="2.60.120.10:FF:000024">
    <property type="entry name" value="Cyclic nucleotide-gated ion channel 1"/>
    <property type="match status" value="1"/>
</dbReference>
<dbReference type="PROSITE" id="PS50042">
    <property type="entry name" value="CNMP_BINDING_3"/>
    <property type="match status" value="1"/>
</dbReference>
<dbReference type="Gene3D" id="1.10.287.630">
    <property type="entry name" value="Helix hairpin bin"/>
    <property type="match status" value="1"/>
</dbReference>
<evidence type="ECO:0000256" key="4">
    <source>
        <dbReference type="ARBA" id="ARBA00022692"/>
    </source>
</evidence>
<evidence type="ECO:0000256" key="5">
    <source>
        <dbReference type="ARBA" id="ARBA00022989"/>
    </source>
</evidence>
<dbReference type="GO" id="GO:0016020">
    <property type="term" value="C:membrane"/>
    <property type="evidence" value="ECO:0007669"/>
    <property type="project" value="InterPro"/>
</dbReference>
<evidence type="ECO:0000256" key="1">
    <source>
        <dbReference type="ARBA" id="ARBA00004127"/>
    </source>
</evidence>
<keyword evidence="7 11" id="KW-0472">Membrane</keyword>
<evidence type="ECO:0000256" key="10">
    <source>
        <dbReference type="SAM" id="MobiDB-lite"/>
    </source>
</evidence>
<evidence type="ECO:0000256" key="7">
    <source>
        <dbReference type="ARBA" id="ARBA00023136"/>
    </source>
</evidence>
<feature type="transmembrane region" description="Helical" evidence="11">
    <location>
        <begin position="179"/>
        <end position="198"/>
    </location>
</feature>
<dbReference type="GeneID" id="109243130"/>
<feature type="domain" description="Cyclic nucleotide-binding" evidence="12">
    <location>
        <begin position="453"/>
        <end position="562"/>
    </location>
</feature>
<feature type="transmembrane region" description="Helical" evidence="11">
    <location>
        <begin position="54"/>
        <end position="75"/>
    </location>
</feature>
<dbReference type="PRINTS" id="PR01463">
    <property type="entry name" value="EAGCHANLFMLY"/>
</dbReference>
<comment type="subcellular location">
    <subcellularLocation>
        <location evidence="1">Endomembrane system</location>
        <topology evidence="1">Multi-pass membrane protein</topology>
    </subcellularLocation>
</comment>
<evidence type="ECO:0000256" key="11">
    <source>
        <dbReference type="SAM" id="Phobius"/>
    </source>
</evidence>
<dbReference type="Proteomes" id="UP000187609">
    <property type="component" value="Unassembled WGS sequence"/>
</dbReference>
<evidence type="ECO:0000256" key="6">
    <source>
        <dbReference type="ARBA" id="ARBA00023065"/>
    </source>
</evidence>
<comment type="caution">
    <text evidence="13">The sequence shown here is derived from an EMBL/GenBank/DDBJ whole genome shotgun (WGS) entry which is preliminary data.</text>
</comment>
<dbReference type="InterPro" id="IPR005821">
    <property type="entry name" value="Ion_trans_dom"/>
</dbReference>
<organism evidence="13 14">
    <name type="scientific">Nicotiana attenuata</name>
    <name type="common">Coyote tobacco</name>
    <dbReference type="NCBI Taxonomy" id="49451"/>
    <lineage>
        <taxon>Eukaryota</taxon>
        <taxon>Viridiplantae</taxon>
        <taxon>Streptophyta</taxon>
        <taxon>Embryophyta</taxon>
        <taxon>Tracheophyta</taxon>
        <taxon>Spermatophyta</taxon>
        <taxon>Magnoliopsida</taxon>
        <taxon>eudicotyledons</taxon>
        <taxon>Gunneridae</taxon>
        <taxon>Pentapetalae</taxon>
        <taxon>asterids</taxon>
        <taxon>lamiids</taxon>
        <taxon>Solanales</taxon>
        <taxon>Solanaceae</taxon>
        <taxon>Nicotianoideae</taxon>
        <taxon>Nicotianeae</taxon>
        <taxon>Nicotiana</taxon>
    </lineage>
</organism>
<keyword evidence="4 11" id="KW-0812">Transmembrane</keyword>
<dbReference type="GO" id="GO:0012505">
    <property type="term" value="C:endomembrane system"/>
    <property type="evidence" value="ECO:0007669"/>
    <property type="project" value="UniProtKB-SubCell"/>
</dbReference>
<protein>
    <submittedName>
        <fullName evidence="13">Cyclic nucleotide-gated ion channel 18</fullName>
    </submittedName>
</protein>
<evidence type="ECO:0000256" key="3">
    <source>
        <dbReference type="ARBA" id="ARBA00022448"/>
    </source>
</evidence>
<dbReference type="InterPro" id="IPR014710">
    <property type="entry name" value="RmlC-like_jellyroll"/>
</dbReference>
<feature type="compositionally biased region" description="Polar residues" evidence="10">
    <location>
        <begin position="678"/>
        <end position="687"/>
    </location>
</feature>
<feature type="transmembrane region" description="Helical" evidence="11">
    <location>
        <begin position="218"/>
        <end position="238"/>
    </location>
</feature>
<dbReference type="STRING" id="49451.A0A314L1X3"/>
<dbReference type="PANTHER" id="PTHR45651">
    <property type="entry name" value="CYCLIC NUCLEOTIDE-GATED ION CHANNEL 15-RELATED-RELATED"/>
    <property type="match status" value="1"/>
</dbReference>
<evidence type="ECO:0000256" key="8">
    <source>
        <dbReference type="ARBA" id="ARBA00023286"/>
    </source>
</evidence>
<keyword evidence="3" id="KW-0813">Transport</keyword>
<dbReference type="SMART" id="SM00100">
    <property type="entry name" value="cNMP"/>
    <property type="match status" value="1"/>
</dbReference>
<evidence type="ECO:0000313" key="14">
    <source>
        <dbReference type="Proteomes" id="UP000187609"/>
    </source>
</evidence>
<reference evidence="13" key="1">
    <citation type="submission" date="2016-11" db="EMBL/GenBank/DDBJ databases">
        <title>The genome of Nicotiana attenuata.</title>
        <authorList>
            <person name="Xu S."/>
            <person name="Brockmoeller T."/>
            <person name="Gaquerel E."/>
            <person name="Navarro A."/>
            <person name="Kuhl H."/>
            <person name="Gase K."/>
            <person name="Ling Z."/>
            <person name="Zhou W."/>
            <person name="Kreitzer C."/>
            <person name="Stanke M."/>
            <person name="Tang H."/>
            <person name="Lyons E."/>
            <person name="Pandey P."/>
            <person name="Pandey S.P."/>
            <person name="Timmermann B."/>
            <person name="Baldwin I.T."/>
        </authorList>
    </citation>
    <scope>NUCLEOTIDE SEQUENCE [LARGE SCALE GENOMIC DNA]</scope>
    <source>
        <strain evidence="13">UT</strain>
    </source>
</reference>
<dbReference type="CDD" id="cd00038">
    <property type="entry name" value="CAP_ED"/>
    <property type="match status" value="1"/>
</dbReference>
<dbReference type="KEGG" id="nau:109243130"/>
<evidence type="ECO:0000313" key="13">
    <source>
        <dbReference type="EMBL" id="OIT35628.1"/>
    </source>
</evidence>
<feature type="transmembrane region" description="Helical" evidence="11">
    <location>
        <begin position="350"/>
        <end position="368"/>
    </location>
</feature>
<dbReference type="InterPro" id="IPR018490">
    <property type="entry name" value="cNMP-bd_dom_sf"/>
</dbReference>
<dbReference type="EMBL" id="MJEQ01000534">
    <property type="protein sequence ID" value="OIT35628.1"/>
    <property type="molecule type" value="Genomic_DNA"/>
</dbReference>
<dbReference type="PANTHER" id="PTHR45651:SF39">
    <property type="entry name" value="CYCLIC NUCLEOTIDE-GATED ION CHANNEL 18"/>
    <property type="match status" value="1"/>
</dbReference>
<keyword evidence="14" id="KW-1185">Reference proteome</keyword>
<dbReference type="Gene3D" id="2.60.120.10">
    <property type="entry name" value="Jelly Rolls"/>
    <property type="match status" value="1"/>
</dbReference>
<dbReference type="Gene3D" id="1.10.287.70">
    <property type="match status" value="1"/>
</dbReference>
<evidence type="ECO:0000256" key="2">
    <source>
        <dbReference type="ARBA" id="ARBA00010486"/>
    </source>
</evidence>